<keyword evidence="3 4" id="KW-0472">Membrane</keyword>
<organism evidence="6 7">
    <name type="scientific">Tectimicrobiota bacterium</name>
    <dbReference type="NCBI Taxonomy" id="2528274"/>
    <lineage>
        <taxon>Bacteria</taxon>
        <taxon>Pseudomonadati</taxon>
        <taxon>Nitrospinota/Tectimicrobiota group</taxon>
        <taxon>Candidatus Tectimicrobiota</taxon>
    </lineage>
</organism>
<dbReference type="Pfam" id="PF07690">
    <property type="entry name" value="MFS_1"/>
    <property type="match status" value="2"/>
</dbReference>
<reference evidence="6" key="1">
    <citation type="submission" date="2020-07" db="EMBL/GenBank/DDBJ databases">
        <title>Huge and variable diversity of episymbiotic CPR bacteria and DPANN archaea in groundwater ecosystems.</title>
        <authorList>
            <person name="He C.Y."/>
            <person name="Keren R."/>
            <person name="Whittaker M."/>
            <person name="Farag I.F."/>
            <person name="Doudna J."/>
            <person name="Cate J.H.D."/>
            <person name="Banfield J.F."/>
        </authorList>
    </citation>
    <scope>NUCLEOTIDE SEQUENCE</scope>
    <source>
        <strain evidence="6">NC_groundwater_717_Ag_S-0.2um_59_8</strain>
    </source>
</reference>
<dbReference type="InterPro" id="IPR011701">
    <property type="entry name" value="MFS"/>
</dbReference>
<feature type="transmembrane region" description="Helical" evidence="4">
    <location>
        <begin position="141"/>
        <end position="158"/>
    </location>
</feature>
<proteinExistence type="predicted"/>
<evidence type="ECO:0000256" key="4">
    <source>
        <dbReference type="SAM" id="Phobius"/>
    </source>
</evidence>
<sequence length="397" mass="42728">MRLPPSVIALGVVSFFTDFSSEMIYPLLPVFLSSVLGAGALALGIIEGIAESTAALFKVVSGIWTDRSGRRKPFILAGYSLAGLARPLIGLATAWPFVLAMRFADRIGKGLRTSPRDALIAGVTEPDQRGVAYGFHRSMDHAGAVIGPLVAAGLLASTGMSLRQVFLLAAIPAALVIVVLVAWVREPVAEFEKDPQSPPLKSHWSDLGSEFKFLLLALLVFTLGNSTDAFLLLRLSNAGIPATWTAVLWSLHHVVKMASAYWGGHLSDRFGRRRMIIFGWTVYAAIYLAFALVDSPTVLIAVFLAYGIYFGLTEPSEKAWVADLVPAHLRGTAFGYYNGVIGLGALPASLIFGFLWQTWGVTSAFLTGAGFAAVASALLLVFLRPPDPRRPKESLRR</sequence>
<feature type="transmembrane region" description="Helical" evidence="4">
    <location>
        <begin position="275"/>
        <end position="292"/>
    </location>
</feature>
<feature type="transmembrane region" description="Helical" evidence="4">
    <location>
        <begin position="74"/>
        <end position="98"/>
    </location>
</feature>
<evidence type="ECO:0000256" key="2">
    <source>
        <dbReference type="ARBA" id="ARBA00022989"/>
    </source>
</evidence>
<feature type="transmembrane region" description="Helical" evidence="4">
    <location>
        <begin position="213"/>
        <end position="233"/>
    </location>
</feature>
<gene>
    <name evidence="6" type="ORF">HYY65_11450</name>
</gene>
<dbReference type="PROSITE" id="PS50850">
    <property type="entry name" value="MFS"/>
    <property type="match status" value="1"/>
</dbReference>
<dbReference type="GO" id="GO:0022857">
    <property type="term" value="F:transmembrane transporter activity"/>
    <property type="evidence" value="ECO:0007669"/>
    <property type="project" value="InterPro"/>
</dbReference>
<evidence type="ECO:0000256" key="1">
    <source>
        <dbReference type="ARBA" id="ARBA00022692"/>
    </source>
</evidence>
<dbReference type="EMBL" id="JACPSX010000217">
    <property type="protein sequence ID" value="MBI3015645.1"/>
    <property type="molecule type" value="Genomic_DNA"/>
</dbReference>
<dbReference type="Proteomes" id="UP000741360">
    <property type="component" value="Unassembled WGS sequence"/>
</dbReference>
<evidence type="ECO:0000313" key="7">
    <source>
        <dbReference type="Proteomes" id="UP000741360"/>
    </source>
</evidence>
<dbReference type="Gene3D" id="1.20.1250.20">
    <property type="entry name" value="MFS general substrate transporter like domains"/>
    <property type="match status" value="2"/>
</dbReference>
<dbReference type="PANTHER" id="PTHR23518">
    <property type="entry name" value="C-METHYLTRANSFERASE"/>
    <property type="match status" value="1"/>
</dbReference>
<feature type="domain" description="Major facilitator superfamily (MFS) profile" evidence="5">
    <location>
        <begin position="6"/>
        <end position="387"/>
    </location>
</feature>
<evidence type="ECO:0000313" key="6">
    <source>
        <dbReference type="EMBL" id="MBI3015645.1"/>
    </source>
</evidence>
<protein>
    <submittedName>
        <fullName evidence="6">MFS transporter</fullName>
    </submittedName>
</protein>
<keyword evidence="2 4" id="KW-1133">Transmembrane helix</keyword>
<dbReference type="PANTHER" id="PTHR23518:SF2">
    <property type="entry name" value="MAJOR FACILITATOR SUPERFAMILY TRANSPORTER"/>
    <property type="match status" value="1"/>
</dbReference>
<name>A0A932GRK5_UNCTE</name>
<evidence type="ECO:0000259" key="5">
    <source>
        <dbReference type="PROSITE" id="PS50850"/>
    </source>
</evidence>
<dbReference type="AlphaFoldDB" id="A0A932GRK5"/>
<feature type="transmembrane region" description="Helical" evidence="4">
    <location>
        <begin position="334"/>
        <end position="356"/>
    </location>
</feature>
<feature type="transmembrane region" description="Helical" evidence="4">
    <location>
        <begin position="362"/>
        <end position="383"/>
    </location>
</feature>
<evidence type="ECO:0000256" key="3">
    <source>
        <dbReference type="ARBA" id="ARBA00023136"/>
    </source>
</evidence>
<dbReference type="CDD" id="cd17370">
    <property type="entry name" value="MFS_MJ1317_like"/>
    <property type="match status" value="1"/>
</dbReference>
<comment type="caution">
    <text evidence="6">The sequence shown here is derived from an EMBL/GenBank/DDBJ whole genome shotgun (WGS) entry which is preliminary data.</text>
</comment>
<feature type="transmembrane region" description="Helical" evidence="4">
    <location>
        <begin position="298"/>
        <end position="313"/>
    </location>
</feature>
<dbReference type="InterPro" id="IPR036259">
    <property type="entry name" value="MFS_trans_sf"/>
</dbReference>
<dbReference type="SUPFAM" id="SSF103473">
    <property type="entry name" value="MFS general substrate transporter"/>
    <property type="match status" value="1"/>
</dbReference>
<keyword evidence="1 4" id="KW-0812">Transmembrane</keyword>
<dbReference type="InterPro" id="IPR020846">
    <property type="entry name" value="MFS_dom"/>
</dbReference>
<accession>A0A932GRK5</accession>
<feature type="transmembrane region" description="Helical" evidence="4">
    <location>
        <begin position="23"/>
        <end position="46"/>
    </location>
</feature>
<feature type="transmembrane region" description="Helical" evidence="4">
    <location>
        <begin position="165"/>
        <end position="184"/>
    </location>
</feature>